<evidence type="ECO:0000313" key="7">
    <source>
        <dbReference type="Proteomes" id="UP000187280"/>
    </source>
</evidence>
<name>A0A1H3VX50_9GAMM</name>
<dbReference type="PANTHER" id="PTHR30344:SF1">
    <property type="entry name" value="6-PHOSPHOGLUCONOLACTONASE"/>
    <property type="match status" value="1"/>
</dbReference>
<keyword evidence="2 5" id="KW-0313">Glucose metabolism</keyword>
<comment type="catalytic activity">
    <reaction evidence="5">
        <text>6-phospho-D-glucono-1,5-lactone + H2O = 6-phospho-D-gluconate + H(+)</text>
        <dbReference type="Rhea" id="RHEA:12556"/>
        <dbReference type="ChEBI" id="CHEBI:15377"/>
        <dbReference type="ChEBI" id="CHEBI:15378"/>
        <dbReference type="ChEBI" id="CHEBI:57955"/>
        <dbReference type="ChEBI" id="CHEBI:58759"/>
        <dbReference type="EC" id="3.1.1.31"/>
    </reaction>
</comment>
<dbReference type="SUPFAM" id="SSF50974">
    <property type="entry name" value="Nitrous oxide reductase, N-terminal domain"/>
    <property type="match status" value="1"/>
</dbReference>
<dbReference type="InterPro" id="IPR019405">
    <property type="entry name" value="Lactonase_7-beta_prop"/>
</dbReference>
<dbReference type="AlphaFoldDB" id="A0A1H3VX50"/>
<dbReference type="InterPro" id="IPR050282">
    <property type="entry name" value="Cycloisomerase_2"/>
</dbReference>
<dbReference type="STRING" id="71657.SAMN02982996_00201"/>
<dbReference type="InterPro" id="IPR022528">
    <property type="entry name" value="6PGL_YbhE-like"/>
</dbReference>
<organism evidence="6 7">
    <name type="scientific">Lonsdalea quercina</name>
    <dbReference type="NCBI Taxonomy" id="71657"/>
    <lineage>
        <taxon>Bacteria</taxon>
        <taxon>Pseudomonadati</taxon>
        <taxon>Pseudomonadota</taxon>
        <taxon>Gammaproteobacteria</taxon>
        <taxon>Enterobacterales</taxon>
        <taxon>Pectobacteriaceae</taxon>
        <taxon>Lonsdalea</taxon>
    </lineage>
</organism>
<dbReference type="GeneID" id="97763146"/>
<dbReference type="InterPro" id="IPR011045">
    <property type="entry name" value="N2O_reductase_N"/>
</dbReference>
<evidence type="ECO:0000256" key="2">
    <source>
        <dbReference type="ARBA" id="ARBA00022526"/>
    </source>
</evidence>
<dbReference type="PANTHER" id="PTHR30344">
    <property type="entry name" value="6-PHOSPHOGLUCONOLACTONASE-RELATED"/>
    <property type="match status" value="1"/>
</dbReference>
<accession>A0A1H3VX50</accession>
<keyword evidence="7" id="KW-1185">Reference proteome</keyword>
<dbReference type="EMBL" id="FNQS01000001">
    <property type="protein sequence ID" value="SDZ78628.1"/>
    <property type="molecule type" value="Genomic_DNA"/>
</dbReference>
<comment type="function">
    <text evidence="5">Catalyzes the hydrolysis of 6-phosphogluconolactone to 6-phosphogluconate.</text>
</comment>
<dbReference type="UniPathway" id="UPA00115">
    <property type="reaction ID" value="UER00409"/>
</dbReference>
<proteinExistence type="inferred from homology"/>
<comment type="similarity">
    <text evidence="1 5">Belongs to the cycloisomerase 2 family.</text>
</comment>
<dbReference type="GO" id="GO:0005829">
    <property type="term" value="C:cytosol"/>
    <property type="evidence" value="ECO:0007669"/>
    <property type="project" value="TreeGrafter"/>
</dbReference>
<dbReference type="InterPro" id="IPR015943">
    <property type="entry name" value="WD40/YVTN_repeat-like_dom_sf"/>
</dbReference>
<dbReference type="GO" id="GO:0006006">
    <property type="term" value="P:glucose metabolic process"/>
    <property type="evidence" value="ECO:0007669"/>
    <property type="project" value="UniProtKB-KW"/>
</dbReference>
<dbReference type="GO" id="GO:0009051">
    <property type="term" value="P:pentose-phosphate shunt, oxidative branch"/>
    <property type="evidence" value="ECO:0007669"/>
    <property type="project" value="UniProtKB-UniRule"/>
</dbReference>
<dbReference type="eggNOG" id="COG2706">
    <property type="taxonomic scope" value="Bacteria"/>
</dbReference>
<sequence>MQQVVYTASPESQHIHVWRLNSEGALTLLQVVEAPGQVQPMVVAPDKRHLYVGVRPSFRVISYRIAPDGTLTEAGAAALPGSPTHLSTDHKGRFLFCASYSNACVSVSPIGDDGVAGEFIQQLDGLEGCHSTNIDPDNQVLWAPCLKEDRIRLYDLSSEGKLTEHQPADLPAAAGAGPRHMVFHPNQRFTYCVNELDSSVDVFALKDAHGNIARVQTLDVMPEDFTGTRWAADIHITPNGRFLYTTDRTASVVSILGVSDDGGHLRLLGHQQTEIQPRGFNIDNSGQFLIVAGQKSHYIEVYQINPDGGHLQPLSRYAVGQGPMWVTILALD</sequence>
<dbReference type="Pfam" id="PF10282">
    <property type="entry name" value="Lactonase"/>
    <property type="match status" value="1"/>
</dbReference>
<keyword evidence="3 5" id="KW-0378">Hydrolase</keyword>
<dbReference type="Proteomes" id="UP000187280">
    <property type="component" value="Unassembled WGS sequence"/>
</dbReference>
<keyword evidence="4 5" id="KW-0119">Carbohydrate metabolism</keyword>
<dbReference type="NCBIfam" id="NF008258">
    <property type="entry name" value="PRK11028.1"/>
    <property type="match status" value="1"/>
</dbReference>
<dbReference type="HAMAP" id="MF_01605">
    <property type="entry name" value="6P_gluconolactonase"/>
    <property type="match status" value="1"/>
</dbReference>
<dbReference type="GO" id="GO:0017057">
    <property type="term" value="F:6-phosphogluconolactonase activity"/>
    <property type="evidence" value="ECO:0007669"/>
    <property type="project" value="UniProtKB-UniRule"/>
</dbReference>
<evidence type="ECO:0000256" key="1">
    <source>
        <dbReference type="ARBA" id="ARBA00005564"/>
    </source>
</evidence>
<protein>
    <recommendedName>
        <fullName evidence="5">6-phosphogluconolactonase</fullName>
        <shortName evidence="5">6-P-gluconolactonase</shortName>
        <ecNumber evidence="5">3.1.1.31</ecNumber>
    </recommendedName>
</protein>
<dbReference type="EC" id="3.1.1.31" evidence="5"/>
<gene>
    <name evidence="5" type="primary">pgl</name>
    <name evidence="6" type="ORF">SAMN02982996_00201</name>
</gene>
<evidence type="ECO:0000256" key="4">
    <source>
        <dbReference type="ARBA" id="ARBA00023277"/>
    </source>
</evidence>
<dbReference type="RefSeq" id="WP_026743163.1">
    <property type="nucleotide sequence ID" value="NZ_FNQS01000001.1"/>
</dbReference>
<evidence type="ECO:0000256" key="3">
    <source>
        <dbReference type="ARBA" id="ARBA00022801"/>
    </source>
</evidence>
<comment type="pathway">
    <text evidence="5">Carbohydrate degradation; pentose phosphate pathway; D-ribulose 5-phosphate from D-glucose 6-phosphate (oxidative stage): step 2/3.</text>
</comment>
<evidence type="ECO:0000313" key="6">
    <source>
        <dbReference type="EMBL" id="SDZ78628.1"/>
    </source>
</evidence>
<reference evidence="6 7" key="1">
    <citation type="submission" date="2016-10" db="EMBL/GenBank/DDBJ databases">
        <authorList>
            <person name="de Groot N.N."/>
        </authorList>
    </citation>
    <scope>NUCLEOTIDE SEQUENCE [LARGE SCALE GENOMIC DNA]</scope>
    <source>
        <strain evidence="6 7">ATCC 29281</strain>
    </source>
</reference>
<evidence type="ECO:0000256" key="5">
    <source>
        <dbReference type="HAMAP-Rule" id="MF_01605"/>
    </source>
</evidence>
<dbReference type="Gene3D" id="2.130.10.10">
    <property type="entry name" value="YVTN repeat-like/Quinoprotein amine dehydrogenase"/>
    <property type="match status" value="1"/>
</dbReference>